<sequence>MVWSLCPCGSFLRPQMICSHLRTSKPRSPNELMPVSRPSFTSALKWIRFPLVEPPIELGSLFQCPSKVAAVDPMSPELDVVKPENRVLFPPKWALLHSF</sequence>
<dbReference type="Proteomes" id="UP001279734">
    <property type="component" value="Unassembled WGS sequence"/>
</dbReference>
<organism evidence="1 2">
    <name type="scientific">Nepenthes gracilis</name>
    <name type="common">Slender pitcher plant</name>
    <dbReference type="NCBI Taxonomy" id="150966"/>
    <lineage>
        <taxon>Eukaryota</taxon>
        <taxon>Viridiplantae</taxon>
        <taxon>Streptophyta</taxon>
        <taxon>Embryophyta</taxon>
        <taxon>Tracheophyta</taxon>
        <taxon>Spermatophyta</taxon>
        <taxon>Magnoliopsida</taxon>
        <taxon>eudicotyledons</taxon>
        <taxon>Gunneridae</taxon>
        <taxon>Pentapetalae</taxon>
        <taxon>Caryophyllales</taxon>
        <taxon>Nepenthaceae</taxon>
        <taxon>Nepenthes</taxon>
    </lineage>
</organism>
<name>A0AAD3XIL2_NEPGR</name>
<reference evidence="1" key="1">
    <citation type="submission" date="2023-05" db="EMBL/GenBank/DDBJ databases">
        <title>Nepenthes gracilis genome sequencing.</title>
        <authorList>
            <person name="Fukushima K."/>
        </authorList>
    </citation>
    <scope>NUCLEOTIDE SEQUENCE</scope>
    <source>
        <strain evidence="1">SING2019-196</strain>
    </source>
</reference>
<dbReference type="EMBL" id="BSYO01000006">
    <property type="protein sequence ID" value="GMH05952.1"/>
    <property type="molecule type" value="Genomic_DNA"/>
</dbReference>
<gene>
    <name evidence="1" type="ORF">Nepgr_007792</name>
</gene>
<comment type="caution">
    <text evidence="1">The sequence shown here is derived from an EMBL/GenBank/DDBJ whole genome shotgun (WGS) entry which is preliminary data.</text>
</comment>
<dbReference type="AlphaFoldDB" id="A0AAD3XIL2"/>
<proteinExistence type="predicted"/>
<keyword evidence="2" id="KW-1185">Reference proteome</keyword>
<accession>A0AAD3XIL2</accession>
<protein>
    <submittedName>
        <fullName evidence="1">Uncharacterized protein</fullName>
    </submittedName>
</protein>
<evidence type="ECO:0000313" key="2">
    <source>
        <dbReference type="Proteomes" id="UP001279734"/>
    </source>
</evidence>
<evidence type="ECO:0000313" key="1">
    <source>
        <dbReference type="EMBL" id="GMH05952.1"/>
    </source>
</evidence>